<comment type="caution">
    <text evidence="2">The sequence shown here is derived from an EMBL/GenBank/DDBJ whole genome shotgun (WGS) entry which is preliminary data.</text>
</comment>
<gene>
    <name evidence="2" type="ORF">QT969_08255</name>
</gene>
<evidence type="ECO:0000313" key="3">
    <source>
        <dbReference type="Proteomes" id="UP001233164"/>
    </source>
</evidence>
<accession>A0ABT7RKV1</accession>
<dbReference type="RefSeq" id="WP_289378326.1">
    <property type="nucleotide sequence ID" value="NZ_JAUBOF010000019.1"/>
</dbReference>
<evidence type="ECO:0000256" key="1">
    <source>
        <dbReference type="SAM" id="MobiDB-lite"/>
    </source>
</evidence>
<reference evidence="2 3" key="1">
    <citation type="submission" date="2023-06" db="EMBL/GenBank/DDBJ databases">
        <title>Rhodococcus indonesiensis sp. nov a new member of the Rhodococcus ruber lineage isolated from a sediment of neutral hot spring.</title>
        <authorList>
            <person name="Kusuma A.B."/>
            <person name="Fenylestari G."/>
            <person name="Ammar F."/>
            <person name="Nouioui I."/>
            <person name="Goodfellow M."/>
        </authorList>
    </citation>
    <scope>NUCLEOTIDE SEQUENCE [LARGE SCALE GENOMIC DNA]</scope>
    <source>
        <strain evidence="2 3">CSLK01-03</strain>
    </source>
</reference>
<sequence>MQTTLFASAASRRATATAGSAMSTEEIKRRIEAMFAEPRTDEQSAGTGRA</sequence>
<evidence type="ECO:0000313" key="2">
    <source>
        <dbReference type="EMBL" id="MDM7488274.1"/>
    </source>
</evidence>
<keyword evidence="3" id="KW-1185">Reference proteome</keyword>
<organism evidence="2 3">
    <name type="scientific">Rhodococcus indonesiensis</name>
    <dbReference type="NCBI Taxonomy" id="3055869"/>
    <lineage>
        <taxon>Bacteria</taxon>
        <taxon>Bacillati</taxon>
        <taxon>Actinomycetota</taxon>
        <taxon>Actinomycetes</taxon>
        <taxon>Mycobacteriales</taxon>
        <taxon>Nocardiaceae</taxon>
        <taxon>Rhodococcus</taxon>
    </lineage>
</organism>
<feature type="compositionally biased region" description="Low complexity" evidence="1">
    <location>
        <begin position="1"/>
        <end position="24"/>
    </location>
</feature>
<name>A0ABT7RKV1_9NOCA</name>
<dbReference type="Proteomes" id="UP001233164">
    <property type="component" value="Unassembled WGS sequence"/>
</dbReference>
<dbReference type="EMBL" id="JAUBOF010000019">
    <property type="protein sequence ID" value="MDM7488274.1"/>
    <property type="molecule type" value="Genomic_DNA"/>
</dbReference>
<protein>
    <submittedName>
        <fullName evidence="2">Uncharacterized protein</fullName>
    </submittedName>
</protein>
<feature type="region of interest" description="Disordered" evidence="1">
    <location>
        <begin position="1"/>
        <end position="25"/>
    </location>
</feature>
<proteinExistence type="predicted"/>